<evidence type="ECO:0000313" key="1">
    <source>
        <dbReference type="EMBL" id="MEQ2185953.1"/>
    </source>
</evidence>
<keyword evidence="2" id="KW-1185">Reference proteome</keyword>
<sequence>GITACTDQPEAKAAADWLRLSSNENVLASRPIAAPYLFEHVRRPLRFTVPVLSVQIGDIHRVQETRHTDDWRNREELTLNQGTGQDSQLSLFTVSSVSDVPPLVRSSLSIQSTVS</sequence>
<organism evidence="1 2">
    <name type="scientific">Goodea atripinnis</name>
    <dbReference type="NCBI Taxonomy" id="208336"/>
    <lineage>
        <taxon>Eukaryota</taxon>
        <taxon>Metazoa</taxon>
        <taxon>Chordata</taxon>
        <taxon>Craniata</taxon>
        <taxon>Vertebrata</taxon>
        <taxon>Euteleostomi</taxon>
        <taxon>Actinopterygii</taxon>
        <taxon>Neopterygii</taxon>
        <taxon>Teleostei</taxon>
        <taxon>Neoteleostei</taxon>
        <taxon>Acanthomorphata</taxon>
        <taxon>Ovalentaria</taxon>
        <taxon>Atherinomorphae</taxon>
        <taxon>Cyprinodontiformes</taxon>
        <taxon>Goodeidae</taxon>
        <taxon>Goodea</taxon>
    </lineage>
</organism>
<comment type="caution">
    <text evidence="1">The sequence shown here is derived from an EMBL/GenBank/DDBJ whole genome shotgun (WGS) entry which is preliminary data.</text>
</comment>
<gene>
    <name evidence="1" type="ORF">GOODEAATRI_023504</name>
</gene>
<proteinExistence type="predicted"/>
<name>A0ABV0PRE0_9TELE</name>
<dbReference type="EMBL" id="JAHRIO010082495">
    <property type="protein sequence ID" value="MEQ2185953.1"/>
    <property type="molecule type" value="Genomic_DNA"/>
</dbReference>
<reference evidence="1 2" key="1">
    <citation type="submission" date="2021-06" db="EMBL/GenBank/DDBJ databases">
        <authorList>
            <person name="Palmer J.M."/>
        </authorList>
    </citation>
    <scope>NUCLEOTIDE SEQUENCE [LARGE SCALE GENOMIC DNA]</scope>
    <source>
        <strain evidence="1 2">GA_2019</strain>
        <tissue evidence="1">Muscle</tissue>
    </source>
</reference>
<feature type="non-terminal residue" evidence="1">
    <location>
        <position position="1"/>
    </location>
</feature>
<evidence type="ECO:0000313" key="2">
    <source>
        <dbReference type="Proteomes" id="UP001476798"/>
    </source>
</evidence>
<protein>
    <submittedName>
        <fullName evidence="1">Uncharacterized protein</fullName>
    </submittedName>
</protein>
<accession>A0ABV0PRE0</accession>
<dbReference type="Proteomes" id="UP001476798">
    <property type="component" value="Unassembled WGS sequence"/>
</dbReference>